<keyword evidence="7" id="KW-1185">Reference proteome</keyword>
<evidence type="ECO:0000256" key="2">
    <source>
        <dbReference type="ARBA" id="ARBA00022612"/>
    </source>
</evidence>
<dbReference type="GeneID" id="63911627"/>
<dbReference type="EMBL" id="MN010758">
    <property type="protein sequence ID" value="QDH85059.1"/>
    <property type="molecule type" value="Genomic_DNA"/>
</dbReference>
<feature type="compositionally biased region" description="Low complexity" evidence="3">
    <location>
        <begin position="964"/>
        <end position="977"/>
    </location>
</feature>
<evidence type="ECO:0000313" key="6">
    <source>
        <dbReference type="EMBL" id="QDH85059.1"/>
    </source>
</evidence>
<sequence>MANEDAIWIPVLPSMRDFGRRFASGLQGAARQGEREMGRAGQRAGDAYAGGVERARKQVERAAAALARARDKEADAAGKVRVAEEQLQALRDRGVTDAGRIAAAEERLASARRRSDAAAAQSARGVDELSRARARATNAANELGDSGREAGNDLDAGAQGAGRFTGALSNMALKAGGAIAAVAGVSSAMTSALEGQAGQSKLAAQLGATPAMAKEFGQMAGNLYAQAYGESLGDVNDALRGVWQQGLVEEDASTAEIERVTASVLNLSKAFDQDLAGATGAVGTMLKNGMAKDADEALDILTRGFQQGADKGQDLIDTFTEYPALFKGLGLSGQEAMGLINQAMNAGARNSDFVADALKEFQIRAQDGSKTSAEAYAALGLNAQEMTQQMAKGGESASAGLATVLEKLRAMPNEAERNAAAVGLFGTKAEDLGASLFALDPSTAVRSLGQVDGAAAKMGDTLRDNAATRVESFQRSLGRIATIGAGAIIGGISVAFEKVGNAAQVAVGFVKDNETTFTVIGGILGTILLPRMALAAIGYATTGAAAVASGAMQAGAWMAAQVGATAAAARTVAYGVAMGVVRGATIAWTAVQWLLNAAMTANPIGLVVMAIGLLVGAIVWVATKTTWFQTAWEYVWNAVKAAWDWVWNALKIGFNAFTGFFTDTIPNAVGAAKDWIVEKWEALLGFFTSLPGRVTSALGGLWDGLKEAFRGALNWIIEKWNNFSISMKVPDNIPLIGGKGFTIDTPNLPMLATGGVAGRRDGRLYGPGTGTSDSILGMGLDGMPTALVSAGEFVVNAKSTARFLPQLQALNAGRLPRFAEGGQVSADDLVNFAKGVEGKPYEWGGVNWGDCSGAVSAIANFATGRDAFGSRFATGTEGDELAKRGFKPGLGPEGSLNIGWFNGGPYGGHTSATLPNGVNFEMGGARGDGQYGGQAAGADHSQYTDHAHLPPEHFGGLDAGAPTSGDAGLSMSGSSGASSGGGFTGANIGGGTSSFGNSGGKSAFNSAKDARKGGVTVVWVENWPAGTSGSGSSDSSSSGALTGGAEPATGTPAPEASSTGAKTEPVNPTDPFVKHATGVDMQAVRDAQRSDEPWKPADAGSWFDDPQATALDALFEVLSLDDVLSAEDVLPDKVTRYGVAGPQHAAPVGESGAPGGEGGQKVVGTEVHGDVHVTDYDEFTKRQEQDQKNAFAKAGM</sequence>
<feature type="compositionally biased region" description="Basic and acidic residues" evidence="3">
    <location>
        <begin position="942"/>
        <end position="951"/>
    </location>
</feature>
<dbReference type="Proteomes" id="UP000318136">
    <property type="component" value="Segment"/>
</dbReference>
<accession>A0A514CX17</accession>
<reference evidence="6 7" key="1">
    <citation type="submission" date="2019-05" db="EMBL/GenBank/DDBJ databases">
        <authorList>
            <person name="Bordelon H.A."/>
            <person name="Brister E.M."/>
            <person name="Bryans A.M."/>
            <person name="Calk A.E."/>
            <person name="Capers C."/>
            <person name="Corrent J.M."/>
            <person name="Delphin C.N."/>
            <person name="Erbelding G.W."/>
            <person name="Gottschalck B.A."/>
            <person name="Hale B.T."/>
            <person name="Jones N.T."/>
            <person name="Mire A.R."/>
            <person name="Perkins A.R."/>
            <person name="Quackenbush R.D."/>
            <person name="Rogers C.S."/>
            <person name="Stewart N.C."/>
            <person name="Threeton H.N."/>
            <person name="Wiggins Z.F."/>
            <person name="Hancock A.M."/>
            <person name="Gissendanner C.R."/>
            <person name="Findley A.M."/>
            <person name="Wills S.J."/>
            <person name="Clifford K.A."/>
            <person name="Elmore F.L."/>
            <person name="Knight M.S."/>
            <person name="Le K."/>
            <person name="Lobaina D."/>
            <person name="Nougues D."/>
            <person name="Salama A."/>
            <person name="Stoeber S.D."/>
            <person name="Sweeney K.J."/>
            <person name="Truong T.G."/>
            <person name="Alvaro L.E."/>
            <person name="Isern S."/>
            <person name="Michael S.F."/>
            <person name="Monti D.L."/>
            <person name="Garlena R.A."/>
            <person name="Russell D.A."/>
            <person name="Pope W.H."/>
            <person name="Jacobs-Sera D."/>
            <person name="Hatfull G.F."/>
        </authorList>
    </citation>
    <scope>NUCLEOTIDE SEQUENCE [LARGE SCALE GENOMIC DNA]</scope>
</reference>
<dbReference type="KEGG" id="vg:63911627"/>
<keyword evidence="4" id="KW-1133">Transmembrane helix</keyword>
<dbReference type="RefSeq" id="YP_010050890.1">
    <property type="nucleotide sequence ID" value="NC_054435.1"/>
</dbReference>
<evidence type="ECO:0000256" key="4">
    <source>
        <dbReference type="SAM" id="Phobius"/>
    </source>
</evidence>
<protein>
    <submittedName>
        <fullName evidence="6">Tape measure protein</fullName>
    </submittedName>
</protein>
<evidence type="ECO:0000313" key="7">
    <source>
        <dbReference type="Proteomes" id="UP000318136"/>
    </source>
</evidence>
<evidence type="ECO:0000256" key="3">
    <source>
        <dbReference type="SAM" id="MobiDB-lite"/>
    </source>
</evidence>
<feature type="domain" description="Phage tail tape measure protein" evidence="5">
    <location>
        <begin position="225"/>
        <end position="426"/>
    </location>
</feature>
<feature type="transmembrane region" description="Helical" evidence="4">
    <location>
        <begin position="601"/>
        <end position="622"/>
    </location>
</feature>
<organism evidence="6 7">
    <name type="scientific">Gordonia phage Dardanus</name>
    <dbReference type="NCBI Taxonomy" id="2588489"/>
    <lineage>
        <taxon>Viruses</taxon>
        <taxon>Duplodnaviria</taxon>
        <taxon>Heunggongvirae</taxon>
        <taxon>Uroviricota</taxon>
        <taxon>Caudoviricetes</taxon>
        <taxon>Ruthgordonvirinae</taxon>
        <taxon>Dardanusvirus</taxon>
        <taxon>Dardanusvirus dardanus</taxon>
    </lineage>
</organism>
<dbReference type="GO" id="GO:0098003">
    <property type="term" value="P:viral tail assembly"/>
    <property type="evidence" value="ECO:0007669"/>
    <property type="project" value="UniProtKB-KW"/>
</dbReference>
<keyword evidence="1" id="KW-1245">Viral tail assembly</keyword>
<keyword evidence="4" id="KW-0812">Transmembrane</keyword>
<feature type="compositionally biased region" description="Low complexity" evidence="3">
    <location>
        <begin position="1025"/>
        <end position="1059"/>
    </location>
</feature>
<dbReference type="PANTHER" id="PTHR37813:SF1">
    <property type="entry name" value="FELS-2 PROPHAGE PROTEIN"/>
    <property type="match status" value="1"/>
</dbReference>
<name>A0A514CX17_9CAUD</name>
<feature type="compositionally biased region" description="Gly residues" evidence="3">
    <location>
        <begin position="925"/>
        <end position="935"/>
    </location>
</feature>
<evidence type="ECO:0000259" key="5">
    <source>
        <dbReference type="Pfam" id="PF10145"/>
    </source>
</evidence>
<evidence type="ECO:0000256" key="1">
    <source>
        <dbReference type="ARBA" id="ARBA00022465"/>
    </source>
</evidence>
<proteinExistence type="predicted"/>
<gene>
    <name evidence="6" type="primary">22</name>
    <name evidence="6" type="ORF">SEA_DARDANUS_22</name>
</gene>
<dbReference type="PANTHER" id="PTHR37813">
    <property type="entry name" value="FELS-2 PROPHAGE PROTEIN"/>
    <property type="match status" value="1"/>
</dbReference>
<dbReference type="Pfam" id="PF10145">
    <property type="entry name" value="PhageMin_Tail"/>
    <property type="match status" value="1"/>
</dbReference>
<feature type="region of interest" description="Disordered" evidence="3">
    <location>
        <begin position="113"/>
        <end position="154"/>
    </location>
</feature>
<feature type="region of interest" description="Disordered" evidence="3">
    <location>
        <begin position="29"/>
        <end position="49"/>
    </location>
</feature>
<feature type="region of interest" description="Disordered" evidence="3">
    <location>
        <begin position="1024"/>
        <end position="1075"/>
    </location>
</feature>
<dbReference type="InterPro" id="IPR010090">
    <property type="entry name" value="Phage_tape_meas"/>
</dbReference>
<keyword evidence="2" id="KW-1188">Viral release from host cell</keyword>
<feature type="region of interest" description="Disordered" evidence="3">
    <location>
        <begin position="925"/>
        <end position="979"/>
    </location>
</feature>
<keyword evidence="4" id="KW-0472">Membrane</keyword>